<proteinExistence type="predicted"/>
<comment type="caution">
    <text evidence="5">The sequence shown here is derived from an EMBL/GenBank/DDBJ whole genome shotgun (WGS) entry which is preliminary data.</text>
</comment>
<gene>
    <name evidence="5" type="ORF">ANE_LOCUS18895</name>
</gene>
<dbReference type="GO" id="GO:0005634">
    <property type="term" value="C:nucleus"/>
    <property type="evidence" value="ECO:0007669"/>
    <property type="project" value="TreeGrafter"/>
</dbReference>
<feature type="region of interest" description="Disordered" evidence="3">
    <location>
        <begin position="1"/>
        <end position="62"/>
    </location>
</feature>
<accession>A0A565C470</accession>
<dbReference type="SMART" id="SM00360">
    <property type="entry name" value="RRM"/>
    <property type="match status" value="1"/>
</dbReference>
<dbReference type="OrthoDB" id="1875751at2759"/>
<evidence type="ECO:0000256" key="3">
    <source>
        <dbReference type="SAM" id="MobiDB-lite"/>
    </source>
</evidence>
<dbReference type="PANTHER" id="PTHR48024">
    <property type="entry name" value="GEO13361P1-RELATED"/>
    <property type="match status" value="1"/>
</dbReference>
<evidence type="ECO:0000256" key="1">
    <source>
        <dbReference type="ARBA" id="ARBA00022884"/>
    </source>
</evidence>
<dbReference type="Gene3D" id="3.30.70.330">
    <property type="match status" value="1"/>
</dbReference>
<evidence type="ECO:0000256" key="2">
    <source>
        <dbReference type="PROSITE-ProRule" id="PRU00176"/>
    </source>
</evidence>
<dbReference type="Proteomes" id="UP000489600">
    <property type="component" value="Unassembled WGS sequence"/>
</dbReference>
<dbReference type="AlphaFoldDB" id="A0A565C470"/>
<feature type="domain" description="RRM" evidence="4">
    <location>
        <begin position="105"/>
        <end position="182"/>
    </location>
</feature>
<dbReference type="InterPro" id="IPR035979">
    <property type="entry name" value="RBD_domain_sf"/>
</dbReference>
<dbReference type="SUPFAM" id="SSF54928">
    <property type="entry name" value="RNA-binding domain, RBD"/>
    <property type="match status" value="1"/>
</dbReference>
<keyword evidence="6" id="KW-1185">Reference proteome</keyword>
<dbReference type="GO" id="GO:0003723">
    <property type="term" value="F:RNA binding"/>
    <property type="evidence" value="ECO:0007669"/>
    <property type="project" value="UniProtKB-UniRule"/>
</dbReference>
<protein>
    <recommendedName>
        <fullName evidence="4">RRM domain-containing protein</fullName>
    </recommendedName>
</protein>
<dbReference type="EMBL" id="CABITT030000006">
    <property type="protein sequence ID" value="VVB08451.1"/>
    <property type="molecule type" value="Genomic_DNA"/>
</dbReference>
<reference evidence="5" key="1">
    <citation type="submission" date="2019-07" db="EMBL/GenBank/DDBJ databases">
        <authorList>
            <person name="Dittberner H."/>
        </authorList>
    </citation>
    <scope>NUCLEOTIDE SEQUENCE [LARGE SCALE GENOMIC DNA]</scope>
</reference>
<feature type="compositionally biased region" description="Low complexity" evidence="3">
    <location>
        <begin position="37"/>
        <end position="50"/>
    </location>
</feature>
<sequence>MAKTLDKSKKRKRVRSKNIDKKQKIDNSTHHHHQRQPESSTPYSSSSSDSSDSESEKEFDPEELRELLRPYSKDQLVDLVCSAAQIGSSIYSAVVEAADRDVTHRKIFVYGLPWETTRETLVGLFESYGEIEECTVVIDKVTGKAKGFGFVMFKTRKGAREALKEPKKRILNRTATCQLASMGPASSVKGQDQAGPVKMNLGSMANQGQSLQRQAQGQHVFTGGGMAASPFMLGNQYHPVYGTGMLGNPALAAAGGAYMYPMLAGALSHGGLGSGALSHELLQSNQMGGIGEAGVGAGLAALGSYFRGQSMSNAYPDSDTGKRGTSKDSDAGGSFPGYSNYSWYGHCNPIVFCSNVCAHIVV</sequence>
<evidence type="ECO:0000313" key="5">
    <source>
        <dbReference type="EMBL" id="VVB08451.1"/>
    </source>
</evidence>
<dbReference type="InterPro" id="IPR012677">
    <property type="entry name" value="Nucleotide-bd_a/b_plait_sf"/>
</dbReference>
<name>A0A565C470_9BRAS</name>
<dbReference type="InterPro" id="IPR050886">
    <property type="entry name" value="RNA-binding_reg"/>
</dbReference>
<evidence type="ECO:0000313" key="6">
    <source>
        <dbReference type="Proteomes" id="UP000489600"/>
    </source>
</evidence>
<keyword evidence="1 2" id="KW-0694">RNA-binding</keyword>
<dbReference type="PANTHER" id="PTHR48024:SF9">
    <property type="entry name" value="UBP1-ASSOCIATED PROTEINS 1A-RELATED"/>
    <property type="match status" value="1"/>
</dbReference>
<dbReference type="PROSITE" id="PS50102">
    <property type="entry name" value="RRM"/>
    <property type="match status" value="1"/>
</dbReference>
<dbReference type="Pfam" id="PF00076">
    <property type="entry name" value="RRM_1"/>
    <property type="match status" value="1"/>
</dbReference>
<feature type="compositionally biased region" description="Basic and acidic residues" evidence="3">
    <location>
        <begin position="17"/>
        <end position="29"/>
    </location>
</feature>
<organism evidence="5 6">
    <name type="scientific">Arabis nemorensis</name>
    <dbReference type="NCBI Taxonomy" id="586526"/>
    <lineage>
        <taxon>Eukaryota</taxon>
        <taxon>Viridiplantae</taxon>
        <taxon>Streptophyta</taxon>
        <taxon>Embryophyta</taxon>
        <taxon>Tracheophyta</taxon>
        <taxon>Spermatophyta</taxon>
        <taxon>Magnoliopsida</taxon>
        <taxon>eudicotyledons</taxon>
        <taxon>Gunneridae</taxon>
        <taxon>Pentapetalae</taxon>
        <taxon>rosids</taxon>
        <taxon>malvids</taxon>
        <taxon>Brassicales</taxon>
        <taxon>Brassicaceae</taxon>
        <taxon>Arabideae</taxon>
        <taxon>Arabis</taxon>
    </lineage>
</organism>
<dbReference type="InterPro" id="IPR000504">
    <property type="entry name" value="RRM_dom"/>
</dbReference>
<evidence type="ECO:0000259" key="4">
    <source>
        <dbReference type="PROSITE" id="PS50102"/>
    </source>
</evidence>